<protein>
    <submittedName>
        <fullName evidence="3">Unannotated protein</fullName>
    </submittedName>
</protein>
<dbReference type="EMBL" id="CAEZYO010000059">
    <property type="protein sequence ID" value="CAB4738132.1"/>
    <property type="molecule type" value="Genomic_DNA"/>
</dbReference>
<feature type="domain" description="Treble clef zinc finger" evidence="1">
    <location>
        <begin position="115"/>
        <end position="157"/>
    </location>
</feature>
<dbReference type="InterPro" id="IPR025487">
    <property type="entry name" value="DUF4379"/>
</dbReference>
<feature type="domain" description="Treble clef zinc finger" evidence="1">
    <location>
        <begin position="310"/>
        <end position="352"/>
    </location>
</feature>
<evidence type="ECO:0000313" key="2">
    <source>
        <dbReference type="EMBL" id="CAB4738132.1"/>
    </source>
</evidence>
<feature type="domain" description="Treble clef zinc finger" evidence="1">
    <location>
        <begin position="182"/>
        <end position="223"/>
    </location>
</feature>
<reference evidence="3" key="1">
    <citation type="submission" date="2020-05" db="EMBL/GenBank/DDBJ databases">
        <authorList>
            <person name="Chiriac C."/>
            <person name="Salcher M."/>
            <person name="Ghai R."/>
            <person name="Kavagutti S V."/>
        </authorList>
    </citation>
    <scope>NUCLEOTIDE SEQUENCE</scope>
</reference>
<dbReference type="EMBL" id="CAFBOJ010000025">
    <property type="protein sequence ID" value="CAB4974259.1"/>
    <property type="molecule type" value="Genomic_DNA"/>
</dbReference>
<feature type="domain" description="Treble clef zinc finger" evidence="1">
    <location>
        <begin position="376"/>
        <end position="419"/>
    </location>
</feature>
<dbReference type="Pfam" id="PF14311">
    <property type="entry name" value="DUF4379"/>
    <property type="match status" value="6"/>
</dbReference>
<feature type="domain" description="Treble clef zinc finger" evidence="1">
    <location>
        <begin position="246"/>
        <end position="287"/>
    </location>
</feature>
<name>A0A6J7M6V3_9ZZZZ</name>
<organism evidence="3">
    <name type="scientific">freshwater metagenome</name>
    <dbReference type="NCBI Taxonomy" id="449393"/>
    <lineage>
        <taxon>unclassified sequences</taxon>
        <taxon>metagenomes</taxon>
        <taxon>ecological metagenomes</taxon>
    </lineage>
</organism>
<feature type="domain" description="Treble clef zinc finger" evidence="1">
    <location>
        <begin position="50"/>
        <end position="93"/>
    </location>
</feature>
<accession>A0A6J7M6V3</accession>
<proteinExistence type="predicted"/>
<dbReference type="AlphaFoldDB" id="A0A6J7M6V3"/>
<sequence>MLLRPRHLGVYHSNPLGLSVVRPILISVPSKKDKQPLSVTHPELAKEADGWDPSTVTPGSGLRKEWRCVFGHHWISDINSRKKGNGCPVCDGKKVLVGFNDLASVNPELAKQALNWDPKQVTPGSNLKREWVCDKGHRWISSIKERTRGRGCPVCNGNVVQAGLNDFETLEPELAKQAFGWDPKTVRRSSDSIKDWMCEHGHQWRASVGKRSAGRNCPVCVGKKILIGFNDLQTLEPELALQAKGWDPRTVTRGSNSKKDWVCKLGHLWNARVAGRANGDGCPVCTGQQVLIGFNDLQSLEPELAKQAHGWDPSTVTPGSGLRKEWRCVFGHHWVTTVASRSGGRSCPVCAGQQVLTGFNDLATTNPRLAVELQNGDPTKIVAGTNKKYRWKCESGHNWVATVHSRSGLSGRDCPTCATSGFDPNADGWLYFLTHPKWQMLQIGITNFPDNRLRAHKKLGWELIELRGSMDGLIARKWETAILRMLKAKGADLSNNKIAGKFDGYSEAWSKSTFEVKSIKELMRLTEEYEEPNLGD</sequence>
<evidence type="ECO:0000313" key="3">
    <source>
        <dbReference type="EMBL" id="CAB4974259.1"/>
    </source>
</evidence>
<gene>
    <name evidence="2" type="ORF">UFOPK2731_01308</name>
    <name evidence="3" type="ORF">UFOPK3937_00356</name>
</gene>
<evidence type="ECO:0000259" key="1">
    <source>
        <dbReference type="Pfam" id="PF14311"/>
    </source>
</evidence>